<evidence type="ECO:0000256" key="1">
    <source>
        <dbReference type="ARBA" id="ARBA00022737"/>
    </source>
</evidence>
<reference evidence="5" key="1">
    <citation type="submission" date="2020-11" db="EMBL/GenBank/DDBJ databases">
        <authorList>
            <person name="Tran Van P."/>
        </authorList>
    </citation>
    <scope>NUCLEOTIDE SEQUENCE</scope>
</reference>
<protein>
    <recommendedName>
        <fullName evidence="4">RRM domain-containing protein</fullName>
    </recommendedName>
</protein>
<accession>A0A7R9GK64</accession>
<dbReference type="SUPFAM" id="SSF54928">
    <property type="entry name" value="RNA-binding domain, RBD"/>
    <property type="match status" value="1"/>
</dbReference>
<keyword evidence="6" id="KW-1185">Reference proteome</keyword>
<dbReference type="EMBL" id="CAJPEX010007058">
    <property type="protein sequence ID" value="CAG0924295.1"/>
    <property type="molecule type" value="Genomic_DNA"/>
</dbReference>
<dbReference type="PANTHER" id="PTHR24012">
    <property type="entry name" value="RNA BINDING PROTEIN"/>
    <property type="match status" value="1"/>
</dbReference>
<evidence type="ECO:0000256" key="2">
    <source>
        <dbReference type="ARBA" id="ARBA00022884"/>
    </source>
</evidence>
<feature type="domain" description="RRM" evidence="4">
    <location>
        <begin position="1"/>
        <end position="75"/>
    </location>
</feature>
<dbReference type="EMBL" id="OA889095">
    <property type="protein sequence ID" value="CAD7284143.1"/>
    <property type="molecule type" value="Genomic_DNA"/>
</dbReference>
<dbReference type="InterPro" id="IPR012677">
    <property type="entry name" value="Nucleotide-bd_a/b_plait_sf"/>
</dbReference>
<keyword evidence="1" id="KW-0677">Repeat</keyword>
<dbReference type="InterPro" id="IPR035979">
    <property type="entry name" value="RBD_domain_sf"/>
</dbReference>
<organism evidence="5">
    <name type="scientific">Notodromas monacha</name>
    <dbReference type="NCBI Taxonomy" id="399045"/>
    <lineage>
        <taxon>Eukaryota</taxon>
        <taxon>Metazoa</taxon>
        <taxon>Ecdysozoa</taxon>
        <taxon>Arthropoda</taxon>
        <taxon>Crustacea</taxon>
        <taxon>Oligostraca</taxon>
        <taxon>Ostracoda</taxon>
        <taxon>Podocopa</taxon>
        <taxon>Podocopida</taxon>
        <taxon>Cypridocopina</taxon>
        <taxon>Cypridoidea</taxon>
        <taxon>Cyprididae</taxon>
        <taxon>Notodromas</taxon>
    </lineage>
</organism>
<evidence type="ECO:0000256" key="3">
    <source>
        <dbReference type="PROSITE-ProRule" id="PRU00176"/>
    </source>
</evidence>
<gene>
    <name evidence="5" type="ORF">NMOB1V02_LOCUS11750</name>
</gene>
<dbReference type="SMART" id="SM00360">
    <property type="entry name" value="RRM"/>
    <property type="match status" value="1"/>
</dbReference>
<feature type="non-terminal residue" evidence="5">
    <location>
        <position position="1"/>
    </location>
</feature>
<dbReference type="Proteomes" id="UP000678499">
    <property type="component" value="Unassembled WGS sequence"/>
</dbReference>
<dbReference type="CDD" id="cd12635">
    <property type="entry name" value="RRM2_CELF3_4_5_6"/>
    <property type="match status" value="1"/>
</dbReference>
<dbReference type="AlphaFoldDB" id="A0A7R9GK64"/>
<dbReference type="GO" id="GO:0003723">
    <property type="term" value="F:RNA binding"/>
    <property type="evidence" value="ECO:0007669"/>
    <property type="project" value="UniProtKB-UniRule"/>
</dbReference>
<dbReference type="OrthoDB" id="410044at2759"/>
<sequence>MLSKQQTEEEVKQLFQSFGAIEECTILRGPDGVSKGCAFVKYGSHSEAQAAINSLHGSQTMPGASSSLVVKFADTEKERQLRRMQQMAGNVNLLSPFMFNQIPTAYPAYSQVEDV</sequence>
<dbReference type="Gene3D" id="3.30.70.330">
    <property type="match status" value="1"/>
</dbReference>
<dbReference type="FunFam" id="3.30.70.330:FF:000007">
    <property type="entry name" value="CUGBP Elav-like family member 4 isoform 3"/>
    <property type="match status" value="1"/>
</dbReference>
<evidence type="ECO:0000313" key="5">
    <source>
        <dbReference type="EMBL" id="CAD7284143.1"/>
    </source>
</evidence>
<dbReference type="InterPro" id="IPR000504">
    <property type="entry name" value="RRM_dom"/>
</dbReference>
<name>A0A7R9GK64_9CRUS</name>
<evidence type="ECO:0000259" key="4">
    <source>
        <dbReference type="PROSITE" id="PS50102"/>
    </source>
</evidence>
<dbReference type="PROSITE" id="PS50102">
    <property type="entry name" value="RRM"/>
    <property type="match status" value="1"/>
</dbReference>
<proteinExistence type="predicted"/>
<keyword evidence="2 3" id="KW-0694">RNA-binding</keyword>
<dbReference type="Pfam" id="PF00076">
    <property type="entry name" value="RRM_1"/>
    <property type="match status" value="1"/>
</dbReference>
<evidence type="ECO:0000313" key="6">
    <source>
        <dbReference type="Proteomes" id="UP000678499"/>
    </source>
</evidence>